<comment type="similarity">
    <text evidence="5">Belongs to the mitochondrial carrier (TC 2.A.29) family.</text>
</comment>
<accession>G0TY24</accession>
<organism evidence="6">
    <name type="scientific">Trypanosoma vivax (strain Y486)</name>
    <dbReference type="NCBI Taxonomy" id="1055687"/>
    <lineage>
        <taxon>Eukaryota</taxon>
        <taxon>Discoba</taxon>
        <taxon>Euglenozoa</taxon>
        <taxon>Kinetoplastea</taxon>
        <taxon>Metakinetoplastina</taxon>
        <taxon>Trypanosomatida</taxon>
        <taxon>Trypanosomatidae</taxon>
        <taxon>Trypanosoma</taxon>
        <taxon>Duttonella</taxon>
    </lineage>
</organism>
<keyword evidence="3 4" id="KW-0472">Membrane</keyword>
<dbReference type="VEuPathDB" id="TriTrypDB:TvY486_0702060"/>
<evidence type="ECO:0000256" key="4">
    <source>
        <dbReference type="PROSITE-ProRule" id="PRU00282"/>
    </source>
</evidence>
<evidence type="ECO:0000256" key="5">
    <source>
        <dbReference type="RuleBase" id="RU000488"/>
    </source>
</evidence>
<dbReference type="SUPFAM" id="SSF103506">
    <property type="entry name" value="Mitochondrial carrier"/>
    <property type="match status" value="1"/>
</dbReference>
<reference evidence="6" key="1">
    <citation type="journal article" date="2012" name="Proc. Natl. Acad. Sci. U.S.A.">
        <title>Antigenic diversity is generated by distinct evolutionary mechanisms in African trypanosome species.</title>
        <authorList>
            <person name="Jackson A.P."/>
            <person name="Berry A."/>
            <person name="Aslett M."/>
            <person name="Allison H.C."/>
            <person name="Burton P."/>
            <person name="Vavrova-Anderson J."/>
            <person name="Brown R."/>
            <person name="Browne H."/>
            <person name="Corton N."/>
            <person name="Hauser H."/>
            <person name="Gamble J."/>
            <person name="Gilderthorp R."/>
            <person name="Marcello L."/>
            <person name="McQuillan J."/>
            <person name="Otto T.D."/>
            <person name="Quail M.A."/>
            <person name="Sanders M.J."/>
            <person name="van Tonder A."/>
            <person name="Ginger M.L."/>
            <person name="Field M.C."/>
            <person name="Barry J.D."/>
            <person name="Hertz-Fowler C."/>
            <person name="Berriman M."/>
        </authorList>
    </citation>
    <scope>NUCLEOTIDE SEQUENCE</scope>
    <source>
        <strain evidence="6">Y486</strain>
    </source>
</reference>
<dbReference type="InterPro" id="IPR018108">
    <property type="entry name" value="MCP_transmembrane"/>
</dbReference>
<protein>
    <recommendedName>
        <fullName evidence="7">Mitochondrial carrier protein</fullName>
    </recommendedName>
</protein>
<dbReference type="GO" id="GO:0015187">
    <property type="term" value="F:glycine transmembrane transporter activity"/>
    <property type="evidence" value="ECO:0007669"/>
    <property type="project" value="TreeGrafter"/>
</dbReference>
<evidence type="ECO:0008006" key="7">
    <source>
        <dbReference type="Google" id="ProtNLM"/>
    </source>
</evidence>
<dbReference type="GO" id="GO:1904983">
    <property type="term" value="P:glycine import into mitochondrion"/>
    <property type="evidence" value="ECO:0007669"/>
    <property type="project" value="TreeGrafter"/>
</dbReference>
<dbReference type="GO" id="GO:0016020">
    <property type="term" value="C:membrane"/>
    <property type="evidence" value="ECO:0007669"/>
    <property type="project" value="UniProtKB-SubCell"/>
</dbReference>
<feature type="repeat" description="Solcar" evidence="4">
    <location>
        <begin position="99"/>
        <end position="182"/>
    </location>
</feature>
<dbReference type="AlphaFoldDB" id="G0TY24"/>
<keyword evidence="2 4" id="KW-0812">Transmembrane</keyword>
<evidence type="ECO:0000256" key="3">
    <source>
        <dbReference type="ARBA" id="ARBA00023136"/>
    </source>
</evidence>
<dbReference type="EMBL" id="HE573023">
    <property type="protein sequence ID" value="CCC48869.1"/>
    <property type="molecule type" value="Genomic_DNA"/>
</dbReference>
<dbReference type="InterPro" id="IPR023395">
    <property type="entry name" value="MCP_dom_sf"/>
</dbReference>
<dbReference type="PROSITE" id="PS50920">
    <property type="entry name" value="SOLCAR"/>
    <property type="match status" value="1"/>
</dbReference>
<dbReference type="OMA" id="VRVKFRR"/>
<keyword evidence="5" id="KW-0813">Transport</keyword>
<dbReference type="GO" id="GO:0005739">
    <property type="term" value="C:mitochondrion"/>
    <property type="evidence" value="ECO:0007669"/>
    <property type="project" value="TreeGrafter"/>
</dbReference>
<comment type="subcellular location">
    <subcellularLocation>
        <location evidence="1">Membrane</location>
        <topology evidence="1">Multi-pass membrane protein</topology>
    </subcellularLocation>
</comment>
<dbReference type="Gene3D" id="1.50.40.10">
    <property type="entry name" value="Mitochondrial carrier domain"/>
    <property type="match status" value="1"/>
</dbReference>
<evidence type="ECO:0000256" key="1">
    <source>
        <dbReference type="ARBA" id="ARBA00004141"/>
    </source>
</evidence>
<dbReference type="PANTHER" id="PTHR46181:SF3">
    <property type="entry name" value="MITOCHONDRIAL GLYCINE TRANSPORTER"/>
    <property type="match status" value="1"/>
</dbReference>
<name>G0TY24_TRYVY</name>
<gene>
    <name evidence="6" type="ORF">TVY486_0702060</name>
</gene>
<sequence length="405" mass="44878">MELNQKANQDDFWHTAGPALLSGAAQSILFNPFDRALYVRVKFRRHRFLDWRNFERPFQGFMNAAVYRTLVGASYLFWQDSVRIFIERFAPVHIQSSHSPNLNAFLIGAIAGTMNGSVLNGMQVVKYRMWGIEGKPSFISITLNMLKESGPSIFFRGIGATALRDCVFGVVYEMCRRCVPLQEFFSSLVEGVHSVGQLALGVGSQPTFAGWGPSAAFVSAQCASCQEEDAGQPPLKASSGSNCSRNIFIPNLFAAMLASVLSSPFNYVRTIIYGVPPGSVPMGYLKLLQFFCLQAMYVYRCGENYTVTGTPFLGNTTKTSYQIGSFSASRGGDCESVLVDTDRRVIHRIRQRLGARAVQRGRHPMAALRWVNSRLNIGWGSIRVGLGMAISQSVFLKLQDYAKTM</sequence>
<dbReference type="Pfam" id="PF00153">
    <property type="entry name" value="Mito_carr"/>
    <property type="match status" value="1"/>
</dbReference>
<evidence type="ECO:0000313" key="6">
    <source>
        <dbReference type="EMBL" id="CCC48869.1"/>
    </source>
</evidence>
<dbReference type="PANTHER" id="PTHR46181">
    <property type="entry name" value="MITOCHONDRIAL GLYCINE TRANSPORTER"/>
    <property type="match status" value="1"/>
</dbReference>
<proteinExistence type="inferred from homology"/>
<evidence type="ECO:0000256" key="2">
    <source>
        <dbReference type="ARBA" id="ARBA00022692"/>
    </source>
</evidence>